<keyword evidence="3" id="KW-0472">Membrane</keyword>
<evidence type="ECO:0000256" key="1">
    <source>
        <dbReference type="SAM" id="Coils"/>
    </source>
</evidence>
<evidence type="ECO:0000256" key="2">
    <source>
        <dbReference type="SAM" id="MobiDB-lite"/>
    </source>
</evidence>
<evidence type="ECO:0000313" key="5">
    <source>
        <dbReference type="EMBL" id="GMH23932.1"/>
    </source>
</evidence>
<evidence type="ECO:0000313" key="6">
    <source>
        <dbReference type="Proteomes" id="UP001279734"/>
    </source>
</evidence>
<proteinExistence type="predicted"/>
<feature type="coiled-coil region" evidence="1">
    <location>
        <begin position="209"/>
        <end position="236"/>
    </location>
</feature>
<feature type="domain" description="DUF7036" evidence="4">
    <location>
        <begin position="209"/>
        <end position="300"/>
    </location>
</feature>
<keyword evidence="3" id="KW-0812">Transmembrane</keyword>
<gene>
    <name evidence="5" type="ORF">Nepgr_025775</name>
</gene>
<evidence type="ECO:0000259" key="4">
    <source>
        <dbReference type="Pfam" id="PF23041"/>
    </source>
</evidence>
<feature type="domain" description="DUF7036" evidence="4">
    <location>
        <begin position="85"/>
        <end position="176"/>
    </location>
</feature>
<evidence type="ECO:0000256" key="3">
    <source>
        <dbReference type="SAM" id="Phobius"/>
    </source>
</evidence>
<protein>
    <recommendedName>
        <fullName evidence="4">DUF7036 domain-containing protein</fullName>
    </recommendedName>
</protein>
<accession>A0AAD3T760</accession>
<feature type="region of interest" description="Disordered" evidence="2">
    <location>
        <begin position="349"/>
        <end position="430"/>
    </location>
</feature>
<name>A0AAD3T760_NEPGR</name>
<dbReference type="PANTHER" id="PTHR33826:SF4">
    <property type="entry name" value="F20B24.21"/>
    <property type="match status" value="1"/>
</dbReference>
<dbReference type="PANTHER" id="PTHR33826">
    <property type="entry name" value="F20B24.21"/>
    <property type="match status" value="1"/>
</dbReference>
<dbReference type="EMBL" id="BSYO01000027">
    <property type="protein sequence ID" value="GMH23932.1"/>
    <property type="molecule type" value="Genomic_DNA"/>
</dbReference>
<organism evidence="5 6">
    <name type="scientific">Nepenthes gracilis</name>
    <name type="common">Slender pitcher plant</name>
    <dbReference type="NCBI Taxonomy" id="150966"/>
    <lineage>
        <taxon>Eukaryota</taxon>
        <taxon>Viridiplantae</taxon>
        <taxon>Streptophyta</taxon>
        <taxon>Embryophyta</taxon>
        <taxon>Tracheophyta</taxon>
        <taxon>Spermatophyta</taxon>
        <taxon>Magnoliopsida</taxon>
        <taxon>eudicotyledons</taxon>
        <taxon>Gunneridae</taxon>
        <taxon>Pentapetalae</taxon>
        <taxon>Caryophyllales</taxon>
        <taxon>Nepenthaceae</taxon>
        <taxon>Nepenthes</taxon>
    </lineage>
</organism>
<feature type="transmembrane region" description="Helical" evidence="3">
    <location>
        <begin position="42"/>
        <end position="61"/>
    </location>
</feature>
<feature type="compositionally biased region" description="Low complexity" evidence="2">
    <location>
        <begin position="371"/>
        <end position="382"/>
    </location>
</feature>
<keyword evidence="1" id="KW-0175">Coiled coil</keyword>
<feature type="compositionally biased region" description="Polar residues" evidence="2">
    <location>
        <begin position="357"/>
        <end position="366"/>
    </location>
</feature>
<keyword evidence="3" id="KW-1133">Transmembrane helix</keyword>
<dbReference type="InterPro" id="IPR055464">
    <property type="entry name" value="DUF7036"/>
</dbReference>
<dbReference type="Proteomes" id="UP001279734">
    <property type="component" value="Unassembled WGS sequence"/>
</dbReference>
<dbReference type="Pfam" id="PF23041">
    <property type="entry name" value="DUF7036"/>
    <property type="match status" value="2"/>
</dbReference>
<feature type="transmembrane region" description="Helical" evidence="3">
    <location>
        <begin position="441"/>
        <end position="462"/>
    </location>
</feature>
<dbReference type="AlphaFoldDB" id="A0AAD3T760"/>
<keyword evidence="6" id="KW-1185">Reference proteome</keyword>
<sequence>MGKIDKLGSQQIHDETTSSSGIFCERCSRGLSRFASQFDYKCVLVLILSVSVFLSALFLLFRSRPVNLGFDASQKVKMEATVQAYFRLERPVVQLVPYIVQLEDELYVEIGVPDTKVAILSMHQSGASNWTDVSFGILPDPINDPMNPVSLSLLKSSLIDLFQRQSNLTLTQSIFGQPSSFELLKFIGGITVIPVQSASIWQMPKMLFNFTLNNSISDIQENLAELKQQLKFGLRLRSNENVYVQVTNEVGSTETPPVTVQATVLSALGSLVPHRLKQLAETIQSSSRSKNLGLNNTLFGKVKSVSLSSYLEYTLHAVSPAPSPYPFPKSPVPSSTWFSSYPPASSPDCSHLSPSSTYDASPPSNSHDADAPSSKSLSPAPLTGTATSSPHPHRHPQSRPTYSRPGQLAAPAFPPHITTRPTHKGSGAPMISSAARSLSPFYHSMGLGLLIFITLTFCLKIWSC</sequence>
<comment type="caution">
    <text evidence="5">The sequence shown here is derived from an EMBL/GenBank/DDBJ whole genome shotgun (WGS) entry which is preliminary data.</text>
</comment>
<reference evidence="5" key="1">
    <citation type="submission" date="2023-05" db="EMBL/GenBank/DDBJ databases">
        <title>Nepenthes gracilis genome sequencing.</title>
        <authorList>
            <person name="Fukushima K."/>
        </authorList>
    </citation>
    <scope>NUCLEOTIDE SEQUENCE</scope>
    <source>
        <strain evidence="5">SING2019-196</strain>
    </source>
</reference>